<dbReference type="EMBL" id="ML993706">
    <property type="protein sequence ID" value="KAF2158306.1"/>
    <property type="molecule type" value="Genomic_DNA"/>
</dbReference>
<dbReference type="Proteomes" id="UP000799537">
    <property type="component" value="Unassembled WGS sequence"/>
</dbReference>
<keyword evidence="1" id="KW-0732">Signal</keyword>
<evidence type="ECO:0000256" key="1">
    <source>
        <dbReference type="SAM" id="SignalP"/>
    </source>
</evidence>
<dbReference type="RefSeq" id="XP_033659195.1">
    <property type="nucleotide sequence ID" value="XM_033814875.1"/>
</dbReference>
<dbReference type="GeneID" id="54568147"/>
<sequence length="187" mass="19862">MNFTRLLFSIILTVLAHQLVIIHALVSVVTTPSPITCPSSPAASSSPVLADRPLDVGFVPGRRREVDRDICHRAEEMEMKQRPPIACVEASLCRLRSTTPAQMPAAMGVSSRLSRDVVGVEMSCGRWCVGCQAAGWSGVDLFIGSQTPSASGRGVPGSVGSQNVCGVLRSVTGPLTRQRSTSEQESD</sequence>
<evidence type="ECO:0000313" key="3">
    <source>
        <dbReference type="Proteomes" id="UP000799537"/>
    </source>
</evidence>
<keyword evidence="3" id="KW-1185">Reference proteome</keyword>
<accession>A0A6A6BY21</accession>
<evidence type="ECO:0008006" key="4">
    <source>
        <dbReference type="Google" id="ProtNLM"/>
    </source>
</evidence>
<gene>
    <name evidence="2" type="ORF">M409DRAFT_61775</name>
</gene>
<name>A0A6A6BY21_ZASCE</name>
<evidence type="ECO:0000313" key="2">
    <source>
        <dbReference type="EMBL" id="KAF2158306.1"/>
    </source>
</evidence>
<feature type="chain" id="PRO_5025659732" description="Secreted protein" evidence="1">
    <location>
        <begin position="25"/>
        <end position="187"/>
    </location>
</feature>
<dbReference type="AlphaFoldDB" id="A0A6A6BY21"/>
<protein>
    <recommendedName>
        <fullName evidence="4">Secreted protein</fullName>
    </recommendedName>
</protein>
<reference evidence="2" key="1">
    <citation type="journal article" date="2020" name="Stud. Mycol.">
        <title>101 Dothideomycetes genomes: a test case for predicting lifestyles and emergence of pathogens.</title>
        <authorList>
            <person name="Haridas S."/>
            <person name="Albert R."/>
            <person name="Binder M."/>
            <person name="Bloem J."/>
            <person name="Labutti K."/>
            <person name="Salamov A."/>
            <person name="Andreopoulos B."/>
            <person name="Baker S."/>
            <person name="Barry K."/>
            <person name="Bills G."/>
            <person name="Bluhm B."/>
            <person name="Cannon C."/>
            <person name="Castanera R."/>
            <person name="Culley D."/>
            <person name="Daum C."/>
            <person name="Ezra D."/>
            <person name="Gonzalez J."/>
            <person name="Henrissat B."/>
            <person name="Kuo A."/>
            <person name="Liang C."/>
            <person name="Lipzen A."/>
            <person name="Lutzoni F."/>
            <person name="Magnuson J."/>
            <person name="Mondo S."/>
            <person name="Nolan M."/>
            <person name="Ohm R."/>
            <person name="Pangilinan J."/>
            <person name="Park H.-J."/>
            <person name="Ramirez L."/>
            <person name="Alfaro M."/>
            <person name="Sun H."/>
            <person name="Tritt A."/>
            <person name="Yoshinaga Y."/>
            <person name="Zwiers L.-H."/>
            <person name="Turgeon B."/>
            <person name="Goodwin S."/>
            <person name="Spatafora J."/>
            <person name="Crous P."/>
            <person name="Grigoriev I."/>
        </authorList>
    </citation>
    <scope>NUCLEOTIDE SEQUENCE</scope>
    <source>
        <strain evidence="2">ATCC 36951</strain>
    </source>
</reference>
<proteinExistence type="predicted"/>
<organism evidence="2 3">
    <name type="scientific">Zasmidium cellare ATCC 36951</name>
    <dbReference type="NCBI Taxonomy" id="1080233"/>
    <lineage>
        <taxon>Eukaryota</taxon>
        <taxon>Fungi</taxon>
        <taxon>Dikarya</taxon>
        <taxon>Ascomycota</taxon>
        <taxon>Pezizomycotina</taxon>
        <taxon>Dothideomycetes</taxon>
        <taxon>Dothideomycetidae</taxon>
        <taxon>Mycosphaerellales</taxon>
        <taxon>Mycosphaerellaceae</taxon>
        <taxon>Zasmidium</taxon>
    </lineage>
</organism>
<feature type="signal peptide" evidence="1">
    <location>
        <begin position="1"/>
        <end position="24"/>
    </location>
</feature>